<dbReference type="InterPro" id="IPR025468">
    <property type="entry name" value="TTRAP"/>
</dbReference>
<proteinExistence type="predicted"/>
<dbReference type="OrthoDB" id="9812392at2"/>
<gene>
    <name evidence="1" type="ORF">AMURIS_05711</name>
</gene>
<accession>A0A2K4ZR20</accession>
<sequence length="71" mass="8190">MGHFTFEEMNLMCIYNTGTRAGLMESLTEMRGYLSPEETELTELTDSALHKLRAMTDAEFDSLELYPDFDE</sequence>
<name>A0A2K4ZR20_9FIRM</name>
<evidence type="ECO:0008006" key="3">
    <source>
        <dbReference type="Google" id="ProtNLM"/>
    </source>
</evidence>
<keyword evidence="2" id="KW-1185">Reference proteome</keyword>
<evidence type="ECO:0000313" key="2">
    <source>
        <dbReference type="Proteomes" id="UP000236311"/>
    </source>
</evidence>
<dbReference type="EMBL" id="OFSM01000108">
    <property type="protein sequence ID" value="SOY32943.1"/>
    <property type="molecule type" value="Genomic_DNA"/>
</dbReference>
<reference evidence="1 2" key="1">
    <citation type="submission" date="2018-01" db="EMBL/GenBank/DDBJ databases">
        <authorList>
            <person name="Gaut B.S."/>
            <person name="Morton B.R."/>
            <person name="Clegg M.T."/>
            <person name="Duvall M.R."/>
        </authorList>
    </citation>
    <scope>NUCLEOTIDE SEQUENCE [LARGE SCALE GENOMIC DNA]</scope>
    <source>
        <strain evidence="1">GP69</strain>
    </source>
</reference>
<dbReference type="Proteomes" id="UP000236311">
    <property type="component" value="Unassembled WGS sequence"/>
</dbReference>
<dbReference type="InterPro" id="IPR041965">
    <property type="entry name" value="TTRAP_sf"/>
</dbReference>
<dbReference type="RefSeq" id="WP_004054598.1">
    <property type="nucleotide sequence ID" value="NZ_OFSM01000108.1"/>
</dbReference>
<evidence type="ECO:0000313" key="1">
    <source>
        <dbReference type="EMBL" id="SOY32943.1"/>
    </source>
</evidence>
<protein>
    <recommendedName>
        <fullName evidence="3">Tranposon-transfer assisting protein</fullName>
    </recommendedName>
</protein>
<dbReference type="AlphaFoldDB" id="A0A2K4ZR20"/>
<dbReference type="Gene3D" id="1.10.10.1850">
    <property type="entry name" value="Sporulation protein-like"/>
    <property type="match status" value="1"/>
</dbReference>
<dbReference type="Pfam" id="PF14203">
    <property type="entry name" value="TTRAP"/>
    <property type="match status" value="1"/>
</dbReference>
<organism evidence="1 2">
    <name type="scientific">Acetatifactor muris</name>
    <dbReference type="NCBI Taxonomy" id="879566"/>
    <lineage>
        <taxon>Bacteria</taxon>
        <taxon>Bacillati</taxon>
        <taxon>Bacillota</taxon>
        <taxon>Clostridia</taxon>
        <taxon>Lachnospirales</taxon>
        <taxon>Lachnospiraceae</taxon>
        <taxon>Acetatifactor</taxon>
    </lineage>
</organism>